<dbReference type="NCBIfam" id="NF008437">
    <property type="entry name" value="PRK11280.1"/>
    <property type="match status" value="1"/>
</dbReference>
<keyword evidence="3" id="KW-0732">Signal</keyword>
<keyword evidence="2" id="KW-0472">Membrane</keyword>
<sequence>MSRRIQTSLATILLGSLALGTAGLAHAGNDRARVIRSVPVVQQVAVPHQVCQDHVVSRPARTSGAGALIGGLAGGAIGNTVGDGSGRAIATAVGLVGGAVLGNHIEGRHQRHGAETVTRCHTQTRYETRTVGYDVTYRYRGRHHTTRMDHDPGRFVRIGGGHGHWENGWR</sequence>
<evidence type="ECO:0000256" key="3">
    <source>
        <dbReference type="SAM" id="SignalP"/>
    </source>
</evidence>
<evidence type="ECO:0000259" key="4">
    <source>
        <dbReference type="Pfam" id="PF05433"/>
    </source>
</evidence>
<evidence type="ECO:0000313" key="6">
    <source>
        <dbReference type="Proteomes" id="UP001596495"/>
    </source>
</evidence>
<organism evidence="5 6">
    <name type="scientific">Hydrogenophaga bisanensis</name>
    <dbReference type="NCBI Taxonomy" id="439611"/>
    <lineage>
        <taxon>Bacteria</taxon>
        <taxon>Pseudomonadati</taxon>
        <taxon>Pseudomonadota</taxon>
        <taxon>Betaproteobacteria</taxon>
        <taxon>Burkholderiales</taxon>
        <taxon>Comamonadaceae</taxon>
        <taxon>Hydrogenophaga</taxon>
    </lineage>
</organism>
<accession>A0ABW2R4N8</accession>
<comment type="caution">
    <text evidence="5">The sequence shown here is derived from an EMBL/GenBank/DDBJ whole genome shotgun (WGS) entry which is preliminary data.</text>
</comment>
<dbReference type="EMBL" id="JBHTBX010000002">
    <property type="protein sequence ID" value="MFC7433454.1"/>
    <property type="molecule type" value="Genomic_DNA"/>
</dbReference>
<dbReference type="PANTHER" id="PTHR35603">
    <property type="match status" value="1"/>
</dbReference>
<keyword evidence="6" id="KW-1185">Reference proteome</keyword>
<dbReference type="PANTHER" id="PTHR35603:SF2">
    <property type="entry name" value="OUTER MEMBRANE LIPOPROTEIN"/>
    <property type="match status" value="1"/>
</dbReference>
<feature type="chain" id="PRO_5046086389" evidence="3">
    <location>
        <begin position="28"/>
        <end position="170"/>
    </location>
</feature>
<comment type="subcellular location">
    <subcellularLocation>
        <location evidence="1">Membrane</location>
    </subcellularLocation>
</comment>
<dbReference type="Proteomes" id="UP001596495">
    <property type="component" value="Unassembled WGS sequence"/>
</dbReference>
<dbReference type="RefSeq" id="WP_382253710.1">
    <property type="nucleotide sequence ID" value="NZ_JBHTBX010000002.1"/>
</dbReference>
<evidence type="ECO:0000256" key="2">
    <source>
        <dbReference type="ARBA" id="ARBA00023136"/>
    </source>
</evidence>
<protein>
    <submittedName>
        <fullName evidence="5">Glycine zipper 2TM domain-containing protein</fullName>
    </submittedName>
</protein>
<proteinExistence type="predicted"/>
<dbReference type="Pfam" id="PF05433">
    <property type="entry name" value="Rick_17kDa_Anti"/>
    <property type="match status" value="1"/>
</dbReference>
<dbReference type="InterPro" id="IPR008816">
    <property type="entry name" value="Gly_zipper_2TM_dom"/>
</dbReference>
<evidence type="ECO:0000256" key="1">
    <source>
        <dbReference type="ARBA" id="ARBA00004370"/>
    </source>
</evidence>
<reference evidence="6" key="1">
    <citation type="journal article" date="2019" name="Int. J. Syst. Evol. Microbiol.">
        <title>The Global Catalogue of Microorganisms (GCM) 10K type strain sequencing project: providing services to taxonomists for standard genome sequencing and annotation.</title>
        <authorList>
            <consortium name="The Broad Institute Genomics Platform"/>
            <consortium name="The Broad Institute Genome Sequencing Center for Infectious Disease"/>
            <person name="Wu L."/>
            <person name="Ma J."/>
        </authorList>
    </citation>
    <scope>NUCLEOTIDE SEQUENCE [LARGE SCALE GENOMIC DNA]</scope>
    <source>
        <strain evidence="6">CCUG 54518</strain>
    </source>
</reference>
<name>A0ABW2R4N8_9BURK</name>
<feature type="signal peptide" evidence="3">
    <location>
        <begin position="1"/>
        <end position="27"/>
    </location>
</feature>
<gene>
    <name evidence="5" type="ORF">ACFQNJ_02895</name>
</gene>
<feature type="domain" description="Glycine zipper 2TM" evidence="4">
    <location>
        <begin position="65"/>
        <end position="105"/>
    </location>
</feature>
<dbReference type="InterPro" id="IPR051407">
    <property type="entry name" value="Bact_OM_lipoprot/Surf_antigen"/>
</dbReference>
<evidence type="ECO:0000313" key="5">
    <source>
        <dbReference type="EMBL" id="MFC7433454.1"/>
    </source>
</evidence>